<accession>A0A9N7ML85</accession>
<dbReference type="SUPFAM" id="SSF56219">
    <property type="entry name" value="DNase I-like"/>
    <property type="match status" value="1"/>
</dbReference>
<evidence type="ECO:0000313" key="2">
    <source>
        <dbReference type="Proteomes" id="UP001153555"/>
    </source>
</evidence>
<feature type="non-terminal residue" evidence="1">
    <location>
        <position position="424"/>
    </location>
</feature>
<dbReference type="PANTHER" id="PTHR46890:SF48">
    <property type="entry name" value="RNA-DIRECTED DNA POLYMERASE"/>
    <property type="match status" value="1"/>
</dbReference>
<protein>
    <recommendedName>
        <fullName evidence="3">Reverse transcriptase domain-containing protein</fullName>
    </recommendedName>
</protein>
<dbReference type="EMBL" id="CACSLK010011299">
    <property type="protein sequence ID" value="CAA0813235.1"/>
    <property type="molecule type" value="Genomic_DNA"/>
</dbReference>
<proteinExistence type="predicted"/>
<evidence type="ECO:0008006" key="3">
    <source>
        <dbReference type="Google" id="ProtNLM"/>
    </source>
</evidence>
<dbReference type="InterPro" id="IPR043502">
    <property type="entry name" value="DNA/RNA_pol_sf"/>
</dbReference>
<feature type="non-terminal residue" evidence="1">
    <location>
        <position position="1"/>
    </location>
</feature>
<evidence type="ECO:0000313" key="1">
    <source>
        <dbReference type="EMBL" id="CAA0813235.1"/>
    </source>
</evidence>
<dbReference type="PANTHER" id="PTHR46890">
    <property type="entry name" value="NON-LTR RETROLELEMENT REVERSE TRANSCRIPTASE-LIKE PROTEIN-RELATED"/>
    <property type="match status" value="1"/>
</dbReference>
<dbReference type="InterPro" id="IPR036691">
    <property type="entry name" value="Endo/exonu/phosph_ase_sf"/>
</dbReference>
<gene>
    <name evidence="1" type="ORF">SHERM_13794</name>
</gene>
<name>A0A9N7ML85_STRHE</name>
<dbReference type="OrthoDB" id="1744525at2759"/>
<dbReference type="SUPFAM" id="SSF56672">
    <property type="entry name" value="DNA/RNA polymerases"/>
    <property type="match status" value="1"/>
</dbReference>
<comment type="caution">
    <text evidence="1">The sequence shown here is derived from an EMBL/GenBank/DDBJ whole genome shotgun (WGS) entry which is preliminary data.</text>
</comment>
<dbReference type="InterPro" id="IPR052343">
    <property type="entry name" value="Retrotransposon-Effector_Assoc"/>
</dbReference>
<organism evidence="1 2">
    <name type="scientific">Striga hermonthica</name>
    <name type="common">Purple witchweed</name>
    <name type="synonym">Buchnera hermonthica</name>
    <dbReference type="NCBI Taxonomy" id="68872"/>
    <lineage>
        <taxon>Eukaryota</taxon>
        <taxon>Viridiplantae</taxon>
        <taxon>Streptophyta</taxon>
        <taxon>Embryophyta</taxon>
        <taxon>Tracheophyta</taxon>
        <taxon>Spermatophyta</taxon>
        <taxon>Magnoliopsida</taxon>
        <taxon>eudicotyledons</taxon>
        <taxon>Gunneridae</taxon>
        <taxon>Pentapetalae</taxon>
        <taxon>asterids</taxon>
        <taxon>lamiids</taxon>
        <taxon>Lamiales</taxon>
        <taxon>Orobanchaceae</taxon>
        <taxon>Buchnereae</taxon>
        <taxon>Striga</taxon>
    </lineage>
</organism>
<dbReference type="AlphaFoldDB" id="A0A9N7ML85"/>
<sequence>SSRSLQGFNSFIDDMEMAELPMQGYKFTWCNLRSEEGLVEEKLDRALASNGWILNNPNATVSNIVRSASDHSMILLNQGHPQAKTTARFHFDKRWLTRADLNAAHNQEELHWQQRAKLNWLKEGDANTKFFHAYTIQKRKLNAITRLLSPQGLALTTQEDIELHVSEFYRDLFTAERSSGGESIINLIPKSISEDMNQALLKPVSEEEVKEALFSLPADKSPGEDGMNAIFYQHFWTLVKDDVLAAILSFFQSGVILKYWNHTILSLVPKTAHPETLANFRPISLCSVIYKILSTVLAQRLRLCLMTCISPHQSAFVKDRQLMDNIVIAQEAFHFLNRHSSGKNFFIIISYIRVGMARWGNSASFSRQEFRFAFWAFGPATQSFLLCPPIISIDGTCDYLHLRGSYKGKLLVNCKLSFCFLIYN</sequence>
<dbReference type="Proteomes" id="UP001153555">
    <property type="component" value="Unassembled WGS sequence"/>
</dbReference>
<reference evidence="1" key="1">
    <citation type="submission" date="2019-12" db="EMBL/GenBank/DDBJ databases">
        <authorList>
            <person name="Scholes J."/>
        </authorList>
    </citation>
    <scope>NUCLEOTIDE SEQUENCE</scope>
</reference>
<keyword evidence="2" id="KW-1185">Reference proteome</keyword>